<gene>
    <name evidence="4" type="ORF">LAME_0A07030G</name>
</gene>
<dbReference type="AlphaFoldDB" id="A0A1G4IQP9"/>
<dbReference type="PANTHER" id="PTHR20913:SF7">
    <property type="entry name" value="RE60063P"/>
    <property type="match status" value="1"/>
</dbReference>
<dbReference type="OrthoDB" id="206700at2759"/>
<dbReference type="Proteomes" id="UP000191144">
    <property type="component" value="Chromosome A"/>
</dbReference>
<feature type="domain" description="Rab-GAP TBC" evidence="3">
    <location>
        <begin position="64"/>
        <end position="304"/>
    </location>
</feature>
<dbReference type="EMBL" id="LT598483">
    <property type="protein sequence ID" value="SCU79058.1"/>
    <property type="molecule type" value="Genomic_DNA"/>
</dbReference>
<dbReference type="GO" id="GO:0005789">
    <property type="term" value="C:endoplasmic reticulum membrane"/>
    <property type="evidence" value="ECO:0007669"/>
    <property type="project" value="TreeGrafter"/>
</dbReference>
<dbReference type="InterPro" id="IPR045913">
    <property type="entry name" value="TBC20/Gyp8-like"/>
</dbReference>
<reference evidence="5" key="1">
    <citation type="submission" date="2016-03" db="EMBL/GenBank/DDBJ databases">
        <authorList>
            <person name="Devillers Hugo."/>
        </authorList>
    </citation>
    <scope>NUCLEOTIDE SEQUENCE [LARGE SCALE GENOMIC DNA]</scope>
</reference>
<evidence type="ECO:0000313" key="4">
    <source>
        <dbReference type="EMBL" id="SCU79058.1"/>
    </source>
</evidence>
<dbReference type="PROSITE" id="PS50086">
    <property type="entry name" value="TBC_RABGAP"/>
    <property type="match status" value="1"/>
</dbReference>
<dbReference type="PANTHER" id="PTHR20913">
    <property type="entry name" value="TBC1 DOMAIN FAMILY MEMBER 20/GTPASE"/>
    <property type="match status" value="1"/>
</dbReference>
<dbReference type="InterPro" id="IPR000195">
    <property type="entry name" value="Rab-GAP-TBC_dom"/>
</dbReference>
<feature type="region of interest" description="Disordered" evidence="2">
    <location>
        <begin position="171"/>
        <end position="197"/>
    </location>
</feature>
<dbReference type="Gene3D" id="1.10.472.80">
    <property type="entry name" value="Ypt/Rab-GAP domain of gyp1p, domain 3"/>
    <property type="match status" value="1"/>
</dbReference>
<accession>A0A1G4IQP9</accession>
<dbReference type="GO" id="GO:0006888">
    <property type="term" value="P:endoplasmic reticulum to Golgi vesicle-mediated transport"/>
    <property type="evidence" value="ECO:0007669"/>
    <property type="project" value="TreeGrafter"/>
</dbReference>
<organism evidence="4 5">
    <name type="scientific">Lachancea meyersii CBS 8951</name>
    <dbReference type="NCBI Taxonomy" id="1266667"/>
    <lineage>
        <taxon>Eukaryota</taxon>
        <taxon>Fungi</taxon>
        <taxon>Dikarya</taxon>
        <taxon>Ascomycota</taxon>
        <taxon>Saccharomycotina</taxon>
        <taxon>Saccharomycetes</taxon>
        <taxon>Saccharomycetales</taxon>
        <taxon>Saccharomycetaceae</taxon>
        <taxon>Lachancea</taxon>
    </lineage>
</organism>
<keyword evidence="1" id="KW-0343">GTPase activation</keyword>
<dbReference type="InterPro" id="IPR035969">
    <property type="entry name" value="Rab-GAP_TBC_sf"/>
</dbReference>
<protein>
    <submittedName>
        <fullName evidence="4">LAME_0A07030g1_1</fullName>
    </submittedName>
</protein>
<dbReference type="SMART" id="SM00164">
    <property type="entry name" value="TBC"/>
    <property type="match status" value="1"/>
</dbReference>
<evidence type="ECO:0000256" key="2">
    <source>
        <dbReference type="SAM" id="MobiDB-lite"/>
    </source>
</evidence>
<dbReference type="Pfam" id="PF00566">
    <property type="entry name" value="RabGAP-TBC"/>
    <property type="match status" value="1"/>
</dbReference>
<name>A0A1G4IQP9_9SACH</name>
<dbReference type="SUPFAM" id="SSF47923">
    <property type="entry name" value="Ypt/Rab-GAP domain of gyp1p"/>
    <property type="match status" value="2"/>
</dbReference>
<sequence>MVSDHYPILVNDHEFLGESVLDEKSVLYFREDERLSLKSQNISSAMVQDDLDALLSLGKSKDGFVKHKLRRPVWLKILKNRLSLDHYSEQGKDGAELAKHSDEHQVSLDVRRSFGDIHDSAAKTFLRQALEQTVVRVLRTFPLLNYYQGYHDVVAVFVLVFMHTHKTEDEVDLSDSTTSGTPSSESSEHHETLSSSSISTKLSDDSVLFIDSEQLFESVAIFTLLYLRDFMMNSLTFTIDQLALIPIIVKKNDPIFHKTFQLHEIDPFFALSSVLTLFSHDLRPQSNESLSIVFQIFDLVIASNSMLVPLTIYSNLLLAKKEDLLTRLHENLENFDNDTDLIHGVIQQEMIVGSSIRLWNEVLEATRASADTISVEVKKTVNKYSVLLTDSQTPVSVDDTLNWLTKEIRLNELRLALGHRNSSAKNTPSKTSKWKAMPNRRGPFLVRMSLIVGIAAILLKLYMRSFEGHQGYHLLPLRSCFDQVRSLKFAGLQLPPKVWLDPLKNVLKNIGGPFNS</sequence>
<evidence type="ECO:0000259" key="3">
    <source>
        <dbReference type="PROSITE" id="PS50086"/>
    </source>
</evidence>
<proteinExistence type="predicted"/>
<keyword evidence="5" id="KW-1185">Reference proteome</keyword>
<evidence type="ECO:0000313" key="5">
    <source>
        <dbReference type="Proteomes" id="UP000191144"/>
    </source>
</evidence>
<dbReference type="Gene3D" id="1.10.8.1310">
    <property type="match status" value="1"/>
</dbReference>
<evidence type="ECO:0000256" key="1">
    <source>
        <dbReference type="ARBA" id="ARBA00022468"/>
    </source>
</evidence>
<dbReference type="GO" id="GO:0005096">
    <property type="term" value="F:GTPase activator activity"/>
    <property type="evidence" value="ECO:0007669"/>
    <property type="project" value="UniProtKB-KW"/>
</dbReference>
<feature type="compositionally biased region" description="Low complexity" evidence="2">
    <location>
        <begin position="174"/>
        <end position="185"/>
    </location>
</feature>